<dbReference type="Proteomes" id="UP000002402">
    <property type="component" value="Chromosome"/>
</dbReference>
<gene>
    <name evidence="3" type="ordered locus">MXAN_6143</name>
</gene>
<reference evidence="3 4" key="1">
    <citation type="journal article" date="2006" name="Proc. Natl. Acad. Sci. U.S.A.">
        <title>Evolution of sensory complexity recorded in a myxobacterial genome.</title>
        <authorList>
            <person name="Goldman B.S."/>
            <person name="Nierman W.C."/>
            <person name="Kaiser D."/>
            <person name="Slater S.C."/>
            <person name="Durkin A.S."/>
            <person name="Eisen J.A."/>
            <person name="Ronning C.M."/>
            <person name="Barbazuk W.B."/>
            <person name="Blanchard M."/>
            <person name="Field C."/>
            <person name="Halling C."/>
            <person name="Hinkle G."/>
            <person name="Iartchuk O."/>
            <person name="Kim H.S."/>
            <person name="Mackenzie C."/>
            <person name="Madupu R."/>
            <person name="Miller N."/>
            <person name="Shvartsbeyn A."/>
            <person name="Sullivan S.A."/>
            <person name="Vaudin M."/>
            <person name="Wiegand R."/>
            <person name="Kaplan H.B."/>
        </authorList>
    </citation>
    <scope>NUCLEOTIDE SEQUENCE [LARGE SCALE GENOMIC DNA]</scope>
    <source>
        <strain evidence="4">DK1622</strain>
    </source>
</reference>
<dbReference type="EMBL" id="CP000113">
    <property type="protein sequence ID" value="ABF87955.1"/>
    <property type="molecule type" value="Genomic_DNA"/>
</dbReference>
<dbReference type="eggNOG" id="COG1842">
    <property type="taxonomic scope" value="Bacteria"/>
</dbReference>
<feature type="domain" description="LRAT" evidence="2">
    <location>
        <begin position="15"/>
        <end position="116"/>
    </location>
</feature>
<evidence type="ECO:0000313" key="3">
    <source>
        <dbReference type="EMBL" id="ABF87955.1"/>
    </source>
</evidence>
<name>Q1CZ99_MYXXD</name>
<protein>
    <recommendedName>
        <fullName evidence="2">LRAT domain-containing protein</fullName>
    </recommendedName>
</protein>
<organism evidence="3 4">
    <name type="scientific">Myxococcus xanthus (strain DK1622)</name>
    <dbReference type="NCBI Taxonomy" id="246197"/>
    <lineage>
        <taxon>Bacteria</taxon>
        <taxon>Pseudomonadati</taxon>
        <taxon>Myxococcota</taxon>
        <taxon>Myxococcia</taxon>
        <taxon>Myxococcales</taxon>
        <taxon>Cystobacterineae</taxon>
        <taxon>Myxococcaceae</taxon>
        <taxon>Myxococcus</taxon>
    </lineage>
</organism>
<keyword evidence="4" id="KW-1185">Reference proteome</keyword>
<dbReference type="AlphaFoldDB" id="Q1CZ99"/>
<dbReference type="STRING" id="246197.MXAN_6143"/>
<dbReference type="PANTHER" id="PTHR46137">
    <property type="entry name" value="OS05G0310600 PROTEIN"/>
    <property type="match status" value="1"/>
</dbReference>
<evidence type="ECO:0000313" key="4">
    <source>
        <dbReference type="Proteomes" id="UP000002402"/>
    </source>
</evidence>
<dbReference type="HOGENOM" id="CLU_675834_0_0_7"/>
<evidence type="ECO:0000259" key="2">
    <source>
        <dbReference type="PROSITE" id="PS51934"/>
    </source>
</evidence>
<dbReference type="Pfam" id="PF04970">
    <property type="entry name" value="LRAT"/>
    <property type="match status" value="1"/>
</dbReference>
<feature type="compositionally biased region" description="Basic and acidic residues" evidence="1">
    <location>
        <begin position="387"/>
        <end position="396"/>
    </location>
</feature>
<accession>Q1CZ99</accession>
<dbReference type="EnsemblBacteria" id="ABF87955">
    <property type="protein sequence ID" value="ABF87955"/>
    <property type="gene ID" value="MXAN_6143"/>
</dbReference>
<dbReference type="PROSITE" id="PS51934">
    <property type="entry name" value="LRAT"/>
    <property type="match status" value="1"/>
</dbReference>
<dbReference type="PANTHER" id="PTHR46137:SF1">
    <property type="entry name" value="LRAT DOMAIN-CONTAINING PROTEIN"/>
    <property type="match status" value="1"/>
</dbReference>
<dbReference type="InterPro" id="IPR007053">
    <property type="entry name" value="LRAT_dom"/>
</dbReference>
<dbReference type="Gene3D" id="3.90.1720.10">
    <property type="entry name" value="endopeptidase domain like (from Nostoc punctiforme)"/>
    <property type="match status" value="1"/>
</dbReference>
<dbReference type="KEGG" id="mxa:MXAN_6143"/>
<feature type="region of interest" description="Disordered" evidence="1">
    <location>
        <begin position="387"/>
        <end position="407"/>
    </location>
</feature>
<evidence type="ECO:0000256" key="1">
    <source>
        <dbReference type="SAM" id="MobiDB-lite"/>
    </source>
</evidence>
<proteinExistence type="predicted"/>
<sequence length="407" mass="44735">MPNRRGIGCMARADHIKVARSTFWHHGIDLGDGSVVHFTGFEGGRKSTGCIRRTLLRDFIGKGKSEVVDYTTPVHVVDHTCLIALGMLRKGGYSLSFNNCEHFATYCKTGKHESQQVAESIQRIQFFTRGAVCNPAFLIAGPLAELIWRGGRAGAFHFRRFVRRLKEEAKEAAEAIEIGEVSWTFFRLMRTFVDAGGQHFVLHTSGQWFSVGTAGELTPIEEPSEAQSLMYVSREWLAYPPKLDCGPVKVREDAGGWWLLDGSGSATHPLPAALALTSGAPPAPWLGHAPLGALNAQLEAPDSLGEIQAAVAEVHRRGTGTWLTRHLLREVAEQEASGFPEQIRPAWQQIRLLAALSLNQIREPVPREGDTPTVVFLSRTGSMVRMRFDQADRADEPSGSGDSSSQR</sequence>